<dbReference type="Proteomes" id="UP000741013">
    <property type="component" value="Unassembled WGS sequence"/>
</dbReference>
<reference evidence="1 2" key="1">
    <citation type="submission" date="2021-03" db="EMBL/GenBank/DDBJ databases">
        <title>Sequencing the genomes of 1000 actinobacteria strains.</title>
        <authorList>
            <person name="Klenk H.-P."/>
        </authorList>
    </citation>
    <scope>NUCLEOTIDE SEQUENCE [LARGE SCALE GENOMIC DNA]</scope>
    <source>
        <strain evidence="1 2">DSM 45510</strain>
    </source>
</reference>
<dbReference type="EMBL" id="JAGGMS010000001">
    <property type="protein sequence ID" value="MBP2179885.1"/>
    <property type="molecule type" value="Genomic_DNA"/>
</dbReference>
<name>A0ABS4PLV3_9PSEU</name>
<sequence>MVAERPWRDDHAIGVELDPDFLNGWGGQLGERRGVHSEPVLPVRVSRSKLHRPAPNLVSTPLVGSQQSQEPKVVRFHEQWHVLVEGVHGLVEELVHWFALRCRTWREHGNTVDEANSTRKPEALPLVAQKA</sequence>
<protein>
    <submittedName>
        <fullName evidence="1">Uncharacterized protein</fullName>
    </submittedName>
</protein>
<keyword evidence="2" id="KW-1185">Reference proteome</keyword>
<proteinExistence type="predicted"/>
<gene>
    <name evidence="1" type="ORF">JOM49_001411</name>
</gene>
<evidence type="ECO:0000313" key="1">
    <source>
        <dbReference type="EMBL" id="MBP2179885.1"/>
    </source>
</evidence>
<evidence type="ECO:0000313" key="2">
    <source>
        <dbReference type="Proteomes" id="UP000741013"/>
    </source>
</evidence>
<dbReference type="RefSeq" id="WP_209663542.1">
    <property type="nucleotide sequence ID" value="NZ_JAGGMS010000001.1"/>
</dbReference>
<accession>A0ABS4PLV3</accession>
<comment type="caution">
    <text evidence="1">The sequence shown here is derived from an EMBL/GenBank/DDBJ whole genome shotgun (WGS) entry which is preliminary data.</text>
</comment>
<organism evidence="1 2">
    <name type="scientific">Amycolatopsis magusensis</name>
    <dbReference type="NCBI Taxonomy" id="882444"/>
    <lineage>
        <taxon>Bacteria</taxon>
        <taxon>Bacillati</taxon>
        <taxon>Actinomycetota</taxon>
        <taxon>Actinomycetes</taxon>
        <taxon>Pseudonocardiales</taxon>
        <taxon>Pseudonocardiaceae</taxon>
        <taxon>Amycolatopsis</taxon>
    </lineage>
</organism>